<dbReference type="InterPro" id="IPR038174">
    <property type="entry name" value="Strep_pil_link_sf"/>
</dbReference>
<proteinExistence type="predicted"/>
<feature type="signal peptide" evidence="2">
    <location>
        <begin position="1"/>
        <end position="29"/>
    </location>
</feature>
<evidence type="ECO:0000256" key="1">
    <source>
        <dbReference type="SAM" id="Phobius"/>
    </source>
</evidence>
<reference evidence="4 5" key="1">
    <citation type="submission" date="2020-04" db="EMBL/GenBank/DDBJ databases">
        <authorList>
            <person name="Hitch T.C.A."/>
            <person name="Wylensek D."/>
            <person name="Clavel T."/>
        </authorList>
    </citation>
    <scope>NUCLEOTIDE SEQUENCE [LARGE SCALE GENOMIC DNA]</scope>
    <source>
        <strain evidence="4 5">105184</strain>
    </source>
</reference>
<accession>A0A7X9TBU5</accession>
<feature type="transmembrane region" description="Helical" evidence="1">
    <location>
        <begin position="332"/>
        <end position="352"/>
    </location>
</feature>
<feature type="domain" description="Streptococcal pilin isopeptide linkage" evidence="3">
    <location>
        <begin position="185"/>
        <end position="303"/>
    </location>
</feature>
<dbReference type="NCBIfam" id="TIGR03786">
    <property type="entry name" value="strep_pil_rpt"/>
    <property type="match status" value="1"/>
</dbReference>
<dbReference type="Proteomes" id="UP000565613">
    <property type="component" value="Unassembled WGS sequence"/>
</dbReference>
<protein>
    <recommendedName>
        <fullName evidence="3">Streptococcal pilin isopeptide linkage domain-containing protein</fullName>
    </recommendedName>
</protein>
<dbReference type="Pfam" id="PF12892">
    <property type="entry name" value="FctA"/>
    <property type="match status" value="2"/>
</dbReference>
<evidence type="ECO:0000256" key="2">
    <source>
        <dbReference type="SAM" id="SignalP"/>
    </source>
</evidence>
<evidence type="ECO:0000259" key="3">
    <source>
        <dbReference type="Pfam" id="PF12892"/>
    </source>
</evidence>
<keyword evidence="1" id="KW-0472">Membrane</keyword>
<dbReference type="AlphaFoldDB" id="A0A7X9TBU5"/>
<name>A0A7X9TBU5_9ACTN</name>
<keyword evidence="1" id="KW-1133">Transmembrane helix</keyword>
<comment type="caution">
    <text evidence="4">The sequence shown here is derived from an EMBL/GenBank/DDBJ whole genome shotgun (WGS) entry which is preliminary data.</text>
</comment>
<sequence>MKIKHRLMAAALAPALLLLAALFPANALAVDGHAIKGDATTVKVPVSVTTSGQGIPGETYTVKIEAETDGAPMPSTSEIDVKGEELKAGTYKGDPAEFDLDFSKARVGIYKYRISQVAPENTTGRGEYDSTVYYMTVTYEHPDGDMSKTLVTAAVHEGTPEGTKVAVCNFTNTYANLPAGEIDPPVTKKIAGDKPAKKSTFDFVLESIDGAPLPEGAKDGKLTTSIEGEGSIEFGTIAYTKAGTYEYRCYEIDKGEDGYTYDKTVYTMRVAVTEGTKNFKVERAIVDKNGKEHDSLTFVNTYKAPAKPVVNKPATVKKGGSGVVKTGDTNSVGAVVALGAIGAVVAAAAVVMKRDDKKEEK</sequence>
<keyword evidence="2" id="KW-0732">Signal</keyword>
<feature type="chain" id="PRO_5030782823" description="Streptococcal pilin isopeptide linkage domain-containing protein" evidence="2">
    <location>
        <begin position="30"/>
        <end position="361"/>
    </location>
</feature>
<evidence type="ECO:0000313" key="5">
    <source>
        <dbReference type="Proteomes" id="UP000565613"/>
    </source>
</evidence>
<dbReference type="RefSeq" id="WP_170104611.1">
    <property type="nucleotide sequence ID" value="NZ_JABAGR010000009.1"/>
</dbReference>
<dbReference type="InterPro" id="IPR022464">
    <property type="entry name" value="Strep_pil_isopept_link"/>
</dbReference>
<gene>
    <name evidence="4" type="ORF">HF885_09080</name>
</gene>
<feature type="domain" description="Streptococcal pilin isopeptide linkage" evidence="3">
    <location>
        <begin position="54"/>
        <end position="175"/>
    </location>
</feature>
<keyword evidence="1" id="KW-0812">Transmembrane</keyword>
<organism evidence="4 5">
    <name type="scientific">Parafannyhessea umbonata</name>
    <dbReference type="NCBI Taxonomy" id="604330"/>
    <lineage>
        <taxon>Bacteria</taxon>
        <taxon>Bacillati</taxon>
        <taxon>Actinomycetota</taxon>
        <taxon>Coriobacteriia</taxon>
        <taxon>Coriobacteriales</taxon>
        <taxon>Atopobiaceae</taxon>
        <taxon>Parafannyhessea</taxon>
    </lineage>
</organism>
<dbReference type="EMBL" id="JABAGR010000009">
    <property type="protein sequence ID" value="NMF26574.1"/>
    <property type="molecule type" value="Genomic_DNA"/>
</dbReference>
<dbReference type="Gene3D" id="2.60.40.3050">
    <property type="match status" value="2"/>
</dbReference>
<evidence type="ECO:0000313" key="4">
    <source>
        <dbReference type="EMBL" id="NMF26574.1"/>
    </source>
</evidence>